<dbReference type="WBParaSite" id="PS1159_v2.g13007.t1">
    <property type="protein sequence ID" value="PS1159_v2.g13007.t1"/>
    <property type="gene ID" value="PS1159_v2.g13007"/>
</dbReference>
<proteinExistence type="predicted"/>
<protein>
    <submittedName>
        <fullName evidence="2">Uncharacterized protein</fullName>
    </submittedName>
</protein>
<dbReference type="Proteomes" id="UP000887580">
    <property type="component" value="Unplaced"/>
</dbReference>
<reference evidence="2" key="1">
    <citation type="submission" date="2022-11" db="UniProtKB">
        <authorList>
            <consortium name="WormBaseParasite"/>
        </authorList>
    </citation>
    <scope>IDENTIFICATION</scope>
</reference>
<sequence length="161" mass="19311">MYKTFDFVKRTKLSSGTTLIKFGENVELTAVCTEEYEFHKFKIGNPKLDFEITKIIDDEERDVTYRYDKSKKIFKPYLSSNSFEYTFYISAIIQLKPDPSRRPSAIYQLRIPAEKFELYNFLKAEIVLFEHDDLKFTYYPILFLKEKIWHCKKYKAAYLAL</sequence>
<name>A0AC35F215_9BILA</name>
<organism evidence="1 2">
    <name type="scientific">Panagrolaimus sp. PS1159</name>
    <dbReference type="NCBI Taxonomy" id="55785"/>
    <lineage>
        <taxon>Eukaryota</taxon>
        <taxon>Metazoa</taxon>
        <taxon>Ecdysozoa</taxon>
        <taxon>Nematoda</taxon>
        <taxon>Chromadorea</taxon>
        <taxon>Rhabditida</taxon>
        <taxon>Tylenchina</taxon>
        <taxon>Panagrolaimomorpha</taxon>
        <taxon>Panagrolaimoidea</taxon>
        <taxon>Panagrolaimidae</taxon>
        <taxon>Panagrolaimus</taxon>
    </lineage>
</organism>
<evidence type="ECO:0000313" key="2">
    <source>
        <dbReference type="WBParaSite" id="PS1159_v2.g13007.t1"/>
    </source>
</evidence>
<accession>A0AC35F215</accession>
<evidence type="ECO:0000313" key="1">
    <source>
        <dbReference type="Proteomes" id="UP000887580"/>
    </source>
</evidence>